<dbReference type="AlphaFoldDB" id="A0A0D2NVW9"/>
<proteinExistence type="predicted"/>
<feature type="transmembrane region" description="Helical" evidence="2">
    <location>
        <begin position="77"/>
        <end position="105"/>
    </location>
</feature>
<evidence type="ECO:0000313" key="3">
    <source>
        <dbReference type="EMBL" id="KJA22964.1"/>
    </source>
</evidence>
<sequence>MYLSVLSPVLSLVLSVLSLVVFPGLLFVSTTRKNAYILFVISELGITALMGSLWAVASSQAMLNEFDCNSDSNLCNSLVITAQGIQIFICVILLTYMLILFIYALSSHLRHGSGYVWWKTVEELKDFRLPALTHKPRESDGRFMDGSEGRPLASGYSATPLVSPNVPEV</sequence>
<evidence type="ECO:0000256" key="1">
    <source>
        <dbReference type="SAM" id="MobiDB-lite"/>
    </source>
</evidence>
<dbReference type="EMBL" id="KN817546">
    <property type="protein sequence ID" value="KJA22964.1"/>
    <property type="molecule type" value="Genomic_DNA"/>
</dbReference>
<reference evidence="4" key="1">
    <citation type="submission" date="2014-04" db="EMBL/GenBank/DDBJ databases">
        <title>Evolutionary Origins and Diversification of the Mycorrhizal Mutualists.</title>
        <authorList>
            <consortium name="DOE Joint Genome Institute"/>
            <consortium name="Mycorrhizal Genomics Consortium"/>
            <person name="Kohler A."/>
            <person name="Kuo A."/>
            <person name="Nagy L.G."/>
            <person name="Floudas D."/>
            <person name="Copeland A."/>
            <person name="Barry K.W."/>
            <person name="Cichocki N."/>
            <person name="Veneault-Fourrey C."/>
            <person name="LaButti K."/>
            <person name="Lindquist E.A."/>
            <person name="Lipzen A."/>
            <person name="Lundell T."/>
            <person name="Morin E."/>
            <person name="Murat C."/>
            <person name="Riley R."/>
            <person name="Ohm R."/>
            <person name="Sun H."/>
            <person name="Tunlid A."/>
            <person name="Henrissat B."/>
            <person name="Grigoriev I.V."/>
            <person name="Hibbett D.S."/>
            <person name="Martin F."/>
        </authorList>
    </citation>
    <scope>NUCLEOTIDE SEQUENCE [LARGE SCALE GENOMIC DNA]</scope>
    <source>
        <strain evidence="4">FD-334 SS-4</strain>
    </source>
</reference>
<organism evidence="3 4">
    <name type="scientific">Hypholoma sublateritium (strain FD-334 SS-4)</name>
    <dbReference type="NCBI Taxonomy" id="945553"/>
    <lineage>
        <taxon>Eukaryota</taxon>
        <taxon>Fungi</taxon>
        <taxon>Dikarya</taxon>
        <taxon>Basidiomycota</taxon>
        <taxon>Agaricomycotina</taxon>
        <taxon>Agaricomycetes</taxon>
        <taxon>Agaricomycetidae</taxon>
        <taxon>Agaricales</taxon>
        <taxon>Agaricineae</taxon>
        <taxon>Strophariaceae</taxon>
        <taxon>Hypholoma</taxon>
    </lineage>
</organism>
<keyword evidence="4" id="KW-1185">Reference proteome</keyword>
<feature type="region of interest" description="Disordered" evidence="1">
    <location>
        <begin position="138"/>
        <end position="169"/>
    </location>
</feature>
<evidence type="ECO:0000256" key="2">
    <source>
        <dbReference type="SAM" id="Phobius"/>
    </source>
</evidence>
<evidence type="ECO:0000313" key="4">
    <source>
        <dbReference type="Proteomes" id="UP000054270"/>
    </source>
</evidence>
<keyword evidence="2" id="KW-0812">Transmembrane</keyword>
<feature type="transmembrane region" description="Helical" evidence="2">
    <location>
        <begin position="35"/>
        <end position="57"/>
    </location>
</feature>
<name>A0A0D2NVW9_HYPSF</name>
<feature type="compositionally biased region" description="Basic and acidic residues" evidence="1">
    <location>
        <begin position="138"/>
        <end position="148"/>
    </location>
</feature>
<feature type="transmembrane region" description="Helical" evidence="2">
    <location>
        <begin position="6"/>
        <end position="28"/>
    </location>
</feature>
<keyword evidence="2" id="KW-0472">Membrane</keyword>
<dbReference type="Proteomes" id="UP000054270">
    <property type="component" value="Unassembled WGS sequence"/>
</dbReference>
<gene>
    <name evidence="3" type="ORF">HYPSUDRAFT_40486</name>
</gene>
<protein>
    <submittedName>
        <fullName evidence="3">Uncharacterized protein</fullName>
    </submittedName>
</protein>
<accession>A0A0D2NVW9</accession>
<keyword evidence="2" id="KW-1133">Transmembrane helix</keyword>